<keyword evidence="2" id="KW-1185">Reference proteome</keyword>
<dbReference type="EMBL" id="BSDE01000003">
    <property type="protein sequence ID" value="GLH73338.1"/>
    <property type="molecule type" value="Genomic_DNA"/>
</dbReference>
<evidence type="ECO:0000313" key="1">
    <source>
        <dbReference type="EMBL" id="GLH73338.1"/>
    </source>
</evidence>
<evidence type="ECO:0008006" key="3">
    <source>
        <dbReference type="Google" id="ProtNLM"/>
    </source>
</evidence>
<reference evidence="1 2" key="1">
    <citation type="journal article" date="2023" name="Antonie Van Leeuwenhoek">
        <title>Mesoterricola silvestris gen. nov., sp. nov., Mesoterricola sediminis sp. nov., Geothrix oryzae sp. nov., Geothrix edaphica sp. nov., Geothrix rubra sp. nov., and Geothrix limicola sp. nov., six novel members of Acidobacteriota isolated from soils.</title>
        <authorList>
            <person name="Itoh H."/>
            <person name="Sugisawa Y."/>
            <person name="Mise K."/>
            <person name="Xu Z."/>
            <person name="Kuniyasu M."/>
            <person name="Ushijima N."/>
            <person name="Kawano K."/>
            <person name="Kobayashi E."/>
            <person name="Shiratori Y."/>
            <person name="Masuda Y."/>
            <person name="Senoo K."/>
        </authorList>
    </citation>
    <scope>NUCLEOTIDE SEQUENCE [LARGE SCALE GENOMIC DNA]</scope>
    <source>
        <strain evidence="1 2">Red804</strain>
    </source>
</reference>
<dbReference type="RefSeq" id="WP_285574291.1">
    <property type="nucleotide sequence ID" value="NZ_BSDE01000003.1"/>
</dbReference>
<proteinExistence type="predicted"/>
<dbReference type="Proteomes" id="UP001165069">
    <property type="component" value="Unassembled WGS sequence"/>
</dbReference>
<organism evidence="1 2">
    <name type="scientific">Geothrix limicola</name>
    <dbReference type="NCBI Taxonomy" id="2927978"/>
    <lineage>
        <taxon>Bacteria</taxon>
        <taxon>Pseudomonadati</taxon>
        <taxon>Acidobacteriota</taxon>
        <taxon>Holophagae</taxon>
        <taxon>Holophagales</taxon>
        <taxon>Holophagaceae</taxon>
        <taxon>Geothrix</taxon>
    </lineage>
</organism>
<comment type="caution">
    <text evidence="1">The sequence shown here is derived from an EMBL/GenBank/DDBJ whole genome shotgun (WGS) entry which is preliminary data.</text>
</comment>
<sequence length="390" mass="43215">MGTRNLNKDEPEAIRMVFQRLCEGEESVRLTFGQLSGEFKVLAEAPDRIILGISDVERGQWRLKPGAKLTLKLVDRGLPYEAVVDFEGHGKLHGMEAGHIAMPRLLRAMDTHRFAEFVPDRPLPCPFADQHSNVKDGFALAFGEDGLELAPPEGTQSLSDLLRLNAASTVELRTTPTERMVLEVRVAYFTDRAWGLRLSDGADRLAVGQYRQWLMEARHQQANRDRARFSPGGLESPRLPGRREVLLPTTRPKLIVDRDPLVLVLAEGEAFPARLAEAIGRKFGVAALDLGPGPLKPTLADLGVDGQTWGRIRLVMIHHLLRSGTALERCRRTVQEEACPLPILIAGTEEESDLKRNRAAAAGAVDYLVVDPFHVLAVLRTLDETLKLFG</sequence>
<accession>A0ABQ5QFJ8</accession>
<name>A0ABQ5QFJ8_9BACT</name>
<gene>
    <name evidence="1" type="ORF">GETHLI_18400</name>
</gene>
<protein>
    <recommendedName>
        <fullName evidence="3">Response regulatory domain-containing protein</fullName>
    </recommendedName>
</protein>
<evidence type="ECO:0000313" key="2">
    <source>
        <dbReference type="Proteomes" id="UP001165069"/>
    </source>
</evidence>